<gene>
    <name evidence="7" type="ORF">QVN81_02910</name>
    <name evidence="8" type="ORF">QVN84_03690</name>
</gene>
<dbReference type="CDD" id="cd07205">
    <property type="entry name" value="Pat_PNPLA6_PNPLA7_NTE1_like"/>
    <property type="match status" value="1"/>
</dbReference>
<dbReference type="GO" id="GO:0016042">
    <property type="term" value="P:lipid catabolic process"/>
    <property type="evidence" value="ECO:0007669"/>
    <property type="project" value="UniProtKB-UniRule"/>
</dbReference>
<evidence type="ECO:0000256" key="1">
    <source>
        <dbReference type="ARBA" id="ARBA00022801"/>
    </source>
</evidence>
<evidence type="ECO:0000256" key="4">
    <source>
        <dbReference type="PROSITE-ProRule" id="PRU01161"/>
    </source>
</evidence>
<dbReference type="Gene3D" id="2.40.160.50">
    <property type="entry name" value="membrane protein fhac: a member of the omp85/tpsb transporter family"/>
    <property type="match status" value="1"/>
</dbReference>
<dbReference type="EMBL" id="JAUEIE010000002">
    <property type="protein sequence ID" value="MDN0021975.1"/>
    <property type="molecule type" value="Genomic_DNA"/>
</dbReference>
<dbReference type="Gene3D" id="3.40.1090.10">
    <property type="entry name" value="Cytosolic phospholipase A2 catalytic domain"/>
    <property type="match status" value="2"/>
</dbReference>
<evidence type="ECO:0000313" key="7">
    <source>
        <dbReference type="EMBL" id="MDN0021975.1"/>
    </source>
</evidence>
<name>A0AAW7JGI8_9BACT</name>
<reference evidence="8" key="1">
    <citation type="submission" date="2023-06" db="EMBL/GenBank/DDBJ databases">
        <authorList>
            <person name="Zeman M."/>
            <person name="Kubasova T."/>
            <person name="Jahodarova E."/>
            <person name="Nykrynova M."/>
            <person name="Rychlik I."/>
        </authorList>
    </citation>
    <scope>NUCLEOTIDE SEQUENCE</scope>
    <source>
        <strain evidence="8">ET15</strain>
        <strain evidence="7">ET37</strain>
    </source>
</reference>
<keyword evidence="2 4" id="KW-0442">Lipid degradation</keyword>
<sequence>MVKIFRRYVLIGMAAVMLLCQGSALASDGSHRKKVAVVLSGGGAKGMAHIGALRVIEKAGIPIDIITGTSMGAIVGGLYAIGYDAHRLDSMVSVQDWSFLLTDKLEAHSPLLDNRERQNTYFLSKTFMLDRNRISKKSGGMIEGRNLEKLFDRLTAGYHDSIDFNRLPIPFACVATDIVDNSEYVMRGGVLSEAMRSSMAIPGVFSPVRKDSMVLVDGGLRNNFPVDIARQMGADVVIGVTVQEDLKEAYDLKSTSDVLLQIVNINCKNKYDENLAMTDVPVCVNTKGYSSASFTAAAIDTLMRRGEEAAMRQWDRLMEVKREIGIDSTFVPGRPSLHPAAMLPDTLSGTQTVRREGRLIAGLGVRFDTEEIVALQINGSLTPSGSPLTTELTLRLGKRIMGRADFIYDPIKAGRMRLSYIFRHDDLNLYYKGDRDFNITYNRHSAILSPFNFNIRNFSLDIGMRWDYYDYTTMLSNVENEQVETVVDGGHFISYYAGVRYNSENKWHFPTRGSRFNATYSYNTDNFVGYGGSRGYSILSASWRTALPLTRRFTLQPMLYGRMLFGGIIPLCSANIIGGDRFGSYVEQQMPFAGMGHAEHIDNQFVAMQLSAYQRIATNNYVLLKLAAACISHKPADLLREPLTAGCQLAYYYNSMFGPLGGSLGWSNRTRGVYFYINLGFGF</sequence>
<feature type="short sequence motif" description="GXGXXG" evidence="4">
    <location>
        <begin position="41"/>
        <end position="46"/>
    </location>
</feature>
<dbReference type="InterPro" id="IPR002641">
    <property type="entry name" value="PNPLA_dom"/>
</dbReference>
<feature type="short sequence motif" description="DGA/G" evidence="4">
    <location>
        <begin position="217"/>
        <end position="219"/>
    </location>
</feature>
<feature type="signal peptide" evidence="5">
    <location>
        <begin position="1"/>
        <end position="26"/>
    </location>
</feature>
<feature type="active site" description="Nucleophile" evidence="4">
    <location>
        <position position="70"/>
    </location>
</feature>
<dbReference type="PANTHER" id="PTHR14226:SF76">
    <property type="entry name" value="NTE FAMILY PROTEIN RSSA"/>
    <property type="match status" value="1"/>
</dbReference>
<proteinExistence type="predicted"/>
<feature type="short sequence motif" description="GXSXG" evidence="4">
    <location>
        <begin position="68"/>
        <end position="72"/>
    </location>
</feature>
<dbReference type="InterPro" id="IPR016035">
    <property type="entry name" value="Acyl_Trfase/lysoPLipase"/>
</dbReference>
<organism evidence="8 10">
    <name type="scientific">Leyella lascolaii</name>
    <dbReference type="NCBI Taxonomy" id="1776379"/>
    <lineage>
        <taxon>Bacteria</taxon>
        <taxon>Pseudomonadati</taxon>
        <taxon>Bacteroidota</taxon>
        <taxon>Bacteroidia</taxon>
        <taxon>Bacteroidales</taxon>
        <taxon>Prevotellaceae</taxon>
        <taxon>Leyella</taxon>
    </lineage>
</organism>
<comment type="caution">
    <text evidence="8">The sequence shown here is derived from an EMBL/GenBank/DDBJ whole genome shotgun (WGS) entry which is preliminary data.</text>
</comment>
<evidence type="ECO:0000259" key="6">
    <source>
        <dbReference type="PROSITE" id="PS51635"/>
    </source>
</evidence>
<keyword evidence="9" id="KW-1185">Reference proteome</keyword>
<dbReference type="PANTHER" id="PTHR14226">
    <property type="entry name" value="NEUROPATHY TARGET ESTERASE/SWISS CHEESE D.MELANOGASTER"/>
    <property type="match status" value="1"/>
</dbReference>
<evidence type="ECO:0000313" key="8">
    <source>
        <dbReference type="EMBL" id="MDN0024632.1"/>
    </source>
</evidence>
<evidence type="ECO:0000313" key="10">
    <source>
        <dbReference type="Proteomes" id="UP001168478"/>
    </source>
</evidence>
<evidence type="ECO:0000313" key="9">
    <source>
        <dbReference type="Proteomes" id="UP001167831"/>
    </source>
</evidence>
<feature type="domain" description="PNPLA" evidence="6">
    <location>
        <begin position="37"/>
        <end position="230"/>
    </location>
</feature>
<keyword evidence="1 4" id="KW-0378">Hydrolase</keyword>
<dbReference type="SUPFAM" id="SSF52151">
    <property type="entry name" value="FabD/lysophospholipase-like"/>
    <property type="match status" value="1"/>
</dbReference>
<evidence type="ECO:0000256" key="2">
    <source>
        <dbReference type="ARBA" id="ARBA00022963"/>
    </source>
</evidence>
<feature type="active site" description="Proton acceptor" evidence="4">
    <location>
        <position position="217"/>
    </location>
</feature>
<dbReference type="Proteomes" id="UP001168478">
    <property type="component" value="Unassembled WGS sequence"/>
</dbReference>
<dbReference type="GO" id="GO:0016787">
    <property type="term" value="F:hydrolase activity"/>
    <property type="evidence" value="ECO:0007669"/>
    <property type="project" value="UniProtKB-UniRule"/>
</dbReference>
<dbReference type="PROSITE" id="PS51635">
    <property type="entry name" value="PNPLA"/>
    <property type="match status" value="1"/>
</dbReference>
<evidence type="ECO:0000256" key="5">
    <source>
        <dbReference type="SAM" id="SignalP"/>
    </source>
</evidence>
<dbReference type="EMBL" id="JAUEIF010000002">
    <property type="protein sequence ID" value="MDN0024632.1"/>
    <property type="molecule type" value="Genomic_DNA"/>
</dbReference>
<protein>
    <submittedName>
        <fullName evidence="8">Patatin-like phospholipase family protein</fullName>
    </submittedName>
</protein>
<dbReference type="InterPro" id="IPR050301">
    <property type="entry name" value="NTE"/>
</dbReference>
<keyword evidence="5" id="KW-0732">Signal</keyword>
<dbReference type="AlphaFoldDB" id="A0AAW7JGI8"/>
<accession>A0AAW7JGI8</accession>
<keyword evidence="3 4" id="KW-0443">Lipid metabolism</keyword>
<evidence type="ECO:0000256" key="3">
    <source>
        <dbReference type="ARBA" id="ARBA00023098"/>
    </source>
</evidence>
<dbReference type="InterPro" id="IPR043864">
    <property type="entry name" value="Omp85-like_dom"/>
</dbReference>
<reference evidence="8" key="2">
    <citation type="submission" date="2023-08" db="EMBL/GenBank/DDBJ databases">
        <title>Identification and characterization of horizontal gene transfer across gut microbiota members of farm animals based on homology search.</title>
        <authorList>
            <person name="Schwarzerova J."/>
            <person name="Nykrynova M."/>
            <person name="Jureckova K."/>
            <person name="Cejkova D."/>
            <person name="Rychlik I."/>
        </authorList>
    </citation>
    <scope>NUCLEOTIDE SEQUENCE</scope>
    <source>
        <strain evidence="8">ET15</strain>
        <strain evidence="7">ET37</strain>
    </source>
</reference>
<dbReference type="Proteomes" id="UP001167831">
    <property type="component" value="Unassembled WGS sequence"/>
</dbReference>
<dbReference type="Pfam" id="PF19143">
    <property type="entry name" value="Omp85_2"/>
    <property type="match status" value="1"/>
</dbReference>
<feature type="chain" id="PRO_5043319700" evidence="5">
    <location>
        <begin position="27"/>
        <end position="683"/>
    </location>
</feature>
<dbReference type="Pfam" id="PF01734">
    <property type="entry name" value="Patatin"/>
    <property type="match status" value="1"/>
</dbReference>